<dbReference type="CDD" id="cd05374">
    <property type="entry name" value="17beta-HSD-like_SDR_c"/>
    <property type="match status" value="1"/>
</dbReference>
<sequence length="287" mass="30750">MLKKEAALYQSVLITGASSGIGEECAVFLAHKGFRVFAAARRLDKLKELAGAVGAGRITALAMDVTDEASIAAAMKTIAEDGAPLYGLVNNAGASSMGPLEKLPADEWRQVFETNVFGLAAVTRAVLPQMREAGRGRIVNIGSLTGRIASPFQGVYAASKHAVEGLSDSLRRELVPYGVKVSVVRPGAINTPFGAHEAEMLERYETDAPYGDQVTTFKAWFERQHPAAPGPSVVAEAVHHALTAEHPKSRYVAPPKMAYALALRNLLPSALTDRILERVNGLDMFRK</sequence>
<gene>
    <name evidence="5" type="ORF">CW354_21170</name>
</gene>
<comment type="caution">
    <text evidence="5">The sequence shown here is derived from an EMBL/GenBank/DDBJ whole genome shotgun (WGS) entry which is preliminary data.</text>
</comment>
<evidence type="ECO:0000259" key="4">
    <source>
        <dbReference type="SMART" id="SM00822"/>
    </source>
</evidence>
<evidence type="ECO:0000313" key="5">
    <source>
        <dbReference type="EMBL" id="PQA85458.1"/>
    </source>
</evidence>
<keyword evidence="2" id="KW-0560">Oxidoreductase</keyword>
<dbReference type="SUPFAM" id="SSF51735">
    <property type="entry name" value="NAD(P)-binding Rossmann-fold domains"/>
    <property type="match status" value="1"/>
</dbReference>
<name>A0A2S7JZ39_9PROT</name>
<dbReference type="GO" id="GO:0016491">
    <property type="term" value="F:oxidoreductase activity"/>
    <property type="evidence" value="ECO:0007669"/>
    <property type="project" value="UniProtKB-KW"/>
</dbReference>
<evidence type="ECO:0000313" key="6">
    <source>
        <dbReference type="Proteomes" id="UP000239504"/>
    </source>
</evidence>
<dbReference type="PANTHER" id="PTHR44196:SF1">
    <property type="entry name" value="DEHYDROGENASE_REDUCTASE SDR FAMILY MEMBER 7B"/>
    <property type="match status" value="1"/>
</dbReference>
<evidence type="ECO:0000256" key="1">
    <source>
        <dbReference type="ARBA" id="ARBA00006484"/>
    </source>
</evidence>
<dbReference type="InterPro" id="IPR002347">
    <property type="entry name" value="SDR_fam"/>
</dbReference>
<dbReference type="SMART" id="SM00822">
    <property type="entry name" value="PKS_KR"/>
    <property type="match status" value="1"/>
</dbReference>
<dbReference type="PRINTS" id="PR00081">
    <property type="entry name" value="GDHRDH"/>
</dbReference>
<feature type="domain" description="Ketoreductase" evidence="4">
    <location>
        <begin position="10"/>
        <end position="192"/>
    </location>
</feature>
<dbReference type="Proteomes" id="UP000239504">
    <property type="component" value="Unassembled WGS sequence"/>
</dbReference>
<evidence type="ECO:0000256" key="2">
    <source>
        <dbReference type="ARBA" id="ARBA00023002"/>
    </source>
</evidence>
<dbReference type="PRINTS" id="PR00080">
    <property type="entry name" value="SDRFAMILY"/>
</dbReference>
<dbReference type="PANTHER" id="PTHR44196">
    <property type="entry name" value="DEHYDROGENASE/REDUCTASE SDR FAMILY MEMBER 7B"/>
    <property type="match status" value="1"/>
</dbReference>
<protein>
    <recommendedName>
        <fullName evidence="4">Ketoreductase domain-containing protein</fullName>
    </recommendedName>
</protein>
<dbReference type="InterPro" id="IPR020904">
    <property type="entry name" value="Sc_DH/Rdtase_CS"/>
</dbReference>
<dbReference type="PROSITE" id="PS00061">
    <property type="entry name" value="ADH_SHORT"/>
    <property type="match status" value="1"/>
</dbReference>
<reference evidence="5 6" key="1">
    <citation type="submission" date="2017-12" db="EMBL/GenBank/DDBJ databases">
        <authorList>
            <person name="Hurst M.R.H."/>
        </authorList>
    </citation>
    <scope>NUCLEOTIDE SEQUENCE [LARGE SCALE GENOMIC DNA]</scope>
    <source>
        <strain evidence="5 6">SY-3-19</strain>
    </source>
</reference>
<dbReference type="OrthoDB" id="9793825at2"/>
<organism evidence="5 6">
    <name type="scientific">Hyphococcus luteus</name>
    <dbReference type="NCBI Taxonomy" id="2058213"/>
    <lineage>
        <taxon>Bacteria</taxon>
        <taxon>Pseudomonadati</taxon>
        <taxon>Pseudomonadota</taxon>
        <taxon>Alphaproteobacteria</taxon>
        <taxon>Parvularculales</taxon>
        <taxon>Parvularculaceae</taxon>
        <taxon>Hyphococcus</taxon>
    </lineage>
</organism>
<keyword evidence="6" id="KW-1185">Reference proteome</keyword>
<proteinExistence type="inferred from homology"/>
<dbReference type="GO" id="GO:0016020">
    <property type="term" value="C:membrane"/>
    <property type="evidence" value="ECO:0007669"/>
    <property type="project" value="TreeGrafter"/>
</dbReference>
<dbReference type="Gene3D" id="3.40.50.720">
    <property type="entry name" value="NAD(P)-binding Rossmann-like Domain"/>
    <property type="match status" value="1"/>
</dbReference>
<evidence type="ECO:0000256" key="3">
    <source>
        <dbReference type="RuleBase" id="RU000363"/>
    </source>
</evidence>
<dbReference type="EMBL" id="PJCH01000017">
    <property type="protein sequence ID" value="PQA85458.1"/>
    <property type="molecule type" value="Genomic_DNA"/>
</dbReference>
<dbReference type="Pfam" id="PF00106">
    <property type="entry name" value="adh_short"/>
    <property type="match status" value="1"/>
</dbReference>
<dbReference type="InterPro" id="IPR057326">
    <property type="entry name" value="KR_dom"/>
</dbReference>
<accession>A0A2S7JZ39</accession>
<dbReference type="AlphaFoldDB" id="A0A2S7JZ39"/>
<comment type="similarity">
    <text evidence="1 3">Belongs to the short-chain dehydrogenases/reductases (SDR) family.</text>
</comment>
<dbReference type="InterPro" id="IPR036291">
    <property type="entry name" value="NAD(P)-bd_dom_sf"/>
</dbReference>